<dbReference type="Gene3D" id="2.40.30.130">
    <property type="match status" value="1"/>
</dbReference>
<dbReference type="GO" id="GO:0005737">
    <property type="term" value="C:cytoplasm"/>
    <property type="evidence" value="ECO:0007669"/>
    <property type="project" value="UniProtKB-SubCell"/>
</dbReference>
<feature type="domain" description="Alanyl-transfer RNA synthetases family profile" evidence="5">
    <location>
        <begin position="1"/>
        <end position="239"/>
    </location>
</feature>
<keyword evidence="3" id="KW-0479">Metal-binding</keyword>
<dbReference type="STRING" id="355548.SAMN04487945_1002"/>
<evidence type="ECO:0000256" key="2">
    <source>
        <dbReference type="ARBA" id="ARBA00004496"/>
    </source>
</evidence>
<dbReference type="InterPro" id="IPR009000">
    <property type="entry name" value="Transl_B-barrel_sf"/>
</dbReference>
<dbReference type="InterPro" id="IPR051335">
    <property type="entry name" value="Alanyl-tRNA_Editing_Enzymes"/>
</dbReference>
<evidence type="ECO:0000256" key="1">
    <source>
        <dbReference type="ARBA" id="ARBA00001947"/>
    </source>
</evidence>
<evidence type="ECO:0000259" key="5">
    <source>
        <dbReference type="PROSITE" id="PS50860"/>
    </source>
</evidence>
<evidence type="ECO:0000313" key="7">
    <source>
        <dbReference type="Proteomes" id="UP000198518"/>
    </source>
</evidence>
<dbReference type="Pfam" id="PF07973">
    <property type="entry name" value="tRNA_SAD"/>
    <property type="match status" value="1"/>
</dbReference>
<dbReference type="PROSITE" id="PS50860">
    <property type="entry name" value="AA_TRNA_LIGASE_II_ALA"/>
    <property type="match status" value="1"/>
</dbReference>
<keyword evidence="4" id="KW-0862">Zinc</keyword>
<dbReference type="PANTHER" id="PTHR43462:SF1">
    <property type="entry name" value="ALANYL-TRNA EDITING PROTEIN AARSD1"/>
    <property type="match status" value="1"/>
</dbReference>
<dbReference type="PANTHER" id="PTHR43462">
    <property type="entry name" value="ALANYL-TRNA EDITING PROTEIN"/>
    <property type="match status" value="1"/>
</dbReference>
<dbReference type="InterPro" id="IPR018164">
    <property type="entry name" value="Ala-tRNA-synth_IIc_N"/>
</dbReference>
<dbReference type="Gene3D" id="3.30.980.10">
    <property type="entry name" value="Threonyl-trna Synthetase, Chain A, domain 2"/>
    <property type="match status" value="1"/>
</dbReference>
<reference evidence="6 7" key="1">
    <citation type="submission" date="2016-10" db="EMBL/GenBank/DDBJ databases">
        <authorList>
            <person name="de Groot N.N."/>
        </authorList>
    </citation>
    <scope>NUCLEOTIDE SEQUENCE [LARGE SCALE GENOMIC DNA]</scope>
    <source>
        <strain evidence="6 7">CGMCC 1.5337</strain>
    </source>
</reference>
<dbReference type="GO" id="GO:0004813">
    <property type="term" value="F:alanine-tRNA ligase activity"/>
    <property type="evidence" value="ECO:0007669"/>
    <property type="project" value="InterPro"/>
</dbReference>
<dbReference type="InterPro" id="IPR018165">
    <property type="entry name" value="Ala-tRNA-synth_IIc_core"/>
</dbReference>
<keyword evidence="7" id="KW-1185">Reference proteome</keyword>
<name>A0A1I0NMW3_9EURY</name>
<sequence length="239" mass="26309">MTEKRYLDESAVTTFEATVADAGSDGVVLDRTYFYPTGGGQPHDTGVLRDEAGESYRVVDVRGRETVRHVVDGEPPEPGTTVTGEIDAARRRAHSRYHTAQHVLSAVLLDEFDAETTGNQLYADRARLDCAHERFDDGDLTALEAAVNGVLDAGHDVEWYTLDRETAEQRLDRERTRLDLLPDSVTEVRIVDIGGGEVDRTACAGTHVENTKEVGSFVVTGRETAGSGEERVRFELRES</sequence>
<organism evidence="6 7">
    <name type="scientific">Halobacterium jilantaiense</name>
    <dbReference type="NCBI Taxonomy" id="355548"/>
    <lineage>
        <taxon>Archaea</taxon>
        <taxon>Methanobacteriati</taxon>
        <taxon>Methanobacteriota</taxon>
        <taxon>Stenosarchaea group</taxon>
        <taxon>Halobacteria</taxon>
        <taxon>Halobacteriales</taxon>
        <taxon>Halobacteriaceae</taxon>
        <taxon>Halobacterium</taxon>
    </lineage>
</organism>
<comment type="cofactor">
    <cofactor evidence="1">
        <name>Zn(2+)</name>
        <dbReference type="ChEBI" id="CHEBI:29105"/>
    </cofactor>
</comment>
<evidence type="ECO:0000313" key="6">
    <source>
        <dbReference type="EMBL" id="SEW02667.1"/>
    </source>
</evidence>
<accession>A0A1I0NMW3</accession>
<proteinExistence type="predicted"/>
<evidence type="ECO:0000256" key="3">
    <source>
        <dbReference type="ARBA" id="ARBA00022723"/>
    </source>
</evidence>
<dbReference type="SMART" id="SM00863">
    <property type="entry name" value="tRNA_SAD"/>
    <property type="match status" value="1"/>
</dbReference>
<comment type="subcellular location">
    <subcellularLocation>
        <location evidence="2">Cytoplasm</location>
    </subcellularLocation>
</comment>
<dbReference type="GO" id="GO:0002161">
    <property type="term" value="F:aminoacyl-tRNA deacylase activity"/>
    <property type="evidence" value="ECO:0007669"/>
    <property type="project" value="UniProtKB-ARBA"/>
</dbReference>
<dbReference type="RefSeq" id="WP_089668267.1">
    <property type="nucleotide sequence ID" value="NZ_FOJA01000001.1"/>
</dbReference>
<dbReference type="SUPFAM" id="SSF55186">
    <property type="entry name" value="ThrRS/AlaRS common domain"/>
    <property type="match status" value="1"/>
</dbReference>
<dbReference type="InterPro" id="IPR012947">
    <property type="entry name" value="tRNA_SAD"/>
</dbReference>
<dbReference type="GO" id="GO:0003676">
    <property type="term" value="F:nucleic acid binding"/>
    <property type="evidence" value="ECO:0007669"/>
    <property type="project" value="InterPro"/>
</dbReference>
<dbReference type="Pfam" id="PF01411">
    <property type="entry name" value="tRNA-synt_2c"/>
    <property type="match status" value="1"/>
</dbReference>
<evidence type="ECO:0000256" key="4">
    <source>
        <dbReference type="ARBA" id="ARBA00022833"/>
    </source>
</evidence>
<dbReference type="Proteomes" id="UP000198518">
    <property type="component" value="Unassembled WGS sequence"/>
</dbReference>
<gene>
    <name evidence="6" type="ORF">SAMN04487945_1002</name>
</gene>
<dbReference type="SUPFAM" id="SSF50447">
    <property type="entry name" value="Translation proteins"/>
    <property type="match status" value="1"/>
</dbReference>
<dbReference type="GO" id="GO:0005524">
    <property type="term" value="F:ATP binding"/>
    <property type="evidence" value="ECO:0007669"/>
    <property type="project" value="InterPro"/>
</dbReference>
<dbReference type="AlphaFoldDB" id="A0A1I0NMW3"/>
<protein>
    <submittedName>
        <fullName evidence="6">Misacylated tRNA(Ala) deacylase</fullName>
    </submittedName>
</protein>
<dbReference type="InterPro" id="IPR018163">
    <property type="entry name" value="Thr/Ala-tRNA-synth_IIc_edit"/>
</dbReference>
<dbReference type="GO" id="GO:0006419">
    <property type="term" value="P:alanyl-tRNA aminoacylation"/>
    <property type="evidence" value="ECO:0007669"/>
    <property type="project" value="InterPro"/>
</dbReference>
<dbReference type="OrthoDB" id="11392at2157"/>
<dbReference type="GO" id="GO:0046872">
    <property type="term" value="F:metal ion binding"/>
    <property type="evidence" value="ECO:0007669"/>
    <property type="project" value="UniProtKB-KW"/>
</dbReference>
<dbReference type="EMBL" id="FOJA01000001">
    <property type="protein sequence ID" value="SEW02667.1"/>
    <property type="molecule type" value="Genomic_DNA"/>
</dbReference>